<protein>
    <submittedName>
        <fullName evidence="2">Uncharacterized protein</fullName>
    </submittedName>
</protein>
<evidence type="ECO:0000313" key="2">
    <source>
        <dbReference type="EMBL" id="KAF2034244.1"/>
    </source>
</evidence>
<feature type="region of interest" description="Disordered" evidence="1">
    <location>
        <begin position="22"/>
        <end position="80"/>
    </location>
</feature>
<dbReference type="EMBL" id="ML978162">
    <property type="protein sequence ID" value="KAF2034244.1"/>
    <property type="molecule type" value="Genomic_DNA"/>
</dbReference>
<dbReference type="OrthoDB" id="4727969at2759"/>
<gene>
    <name evidence="2" type="ORF">EK21DRAFT_108283</name>
</gene>
<accession>A0A9P4LSZ1</accession>
<dbReference type="AlphaFoldDB" id="A0A9P4LSZ1"/>
<evidence type="ECO:0000256" key="1">
    <source>
        <dbReference type="SAM" id="MobiDB-lite"/>
    </source>
</evidence>
<sequence length="233" mass="26869">MAWGIVDNEQITHETIYRSYTVGKYREENGEITKSNQKPSQRIDNEDRSPTPDFPALSPLINPVTPPDDPPDFPDKWNFEEDGVDSERQAYIYLAQKRRHPPADGQQDRRRYPDIVKDGLDGTHNILEEIEPLAQTVFHELTHAVGGMILPNPNNPNYKTKHRQRIDDRPTKDTYGWLKFNQRRAVGDSNIGIADCITFLAQVIYFQIQGKDTYWTTEEVDPATLRPKNLPKP</sequence>
<dbReference type="Proteomes" id="UP000799777">
    <property type="component" value="Unassembled WGS sequence"/>
</dbReference>
<comment type="caution">
    <text evidence="2">The sequence shown here is derived from an EMBL/GenBank/DDBJ whole genome shotgun (WGS) entry which is preliminary data.</text>
</comment>
<proteinExistence type="predicted"/>
<reference evidence="2" key="1">
    <citation type="journal article" date="2020" name="Stud. Mycol.">
        <title>101 Dothideomycetes genomes: a test case for predicting lifestyles and emergence of pathogens.</title>
        <authorList>
            <person name="Haridas S."/>
            <person name="Albert R."/>
            <person name="Binder M."/>
            <person name="Bloem J."/>
            <person name="Labutti K."/>
            <person name="Salamov A."/>
            <person name="Andreopoulos B."/>
            <person name="Baker S."/>
            <person name="Barry K."/>
            <person name="Bills G."/>
            <person name="Bluhm B."/>
            <person name="Cannon C."/>
            <person name="Castanera R."/>
            <person name="Culley D."/>
            <person name="Daum C."/>
            <person name="Ezra D."/>
            <person name="Gonzalez J."/>
            <person name="Henrissat B."/>
            <person name="Kuo A."/>
            <person name="Liang C."/>
            <person name="Lipzen A."/>
            <person name="Lutzoni F."/>
            <person name="Magnuson J."/>
            <person name="Mondo S."/>
            <person name="Nolan M."/>
            <person name="Ohm R."/>
            <person name="Pangilinan J."/>
            <person name="Park H.-J."/>
            <person name="Ramirez L."/>
            <person name="Alfaro M."/>
            <person name="Sun H."/>
            <person name="Tritt A."/>
            <person name="Yoshinaga Y."/>
            <person name="Zwiers L.-H."/>
            <person name="Turgeon B."/>
            <person name="Goodwin S."/>
            <person name="Spatafora J."/>
            <person name="Crous P."/>
            <person name="Grigoriev I."/>
        </authorList>
    </citation>
    <scope>NUCLEOTIDE SEQUENCE</scope>
    <source>
        <strain evidence="2">CBS 110217</strain>
    </source>
</reference>
<name>A0A9P4LSZ1_9PLEO</name>
<evidence type="ECO:0000313" key="3">
    <source>
        <dbReference type="Proteomes" id="UP000799777"/>
    </source>
</evidence>
<feature type="compositionally biased region" description="Basic and acidic residues" evidence="1">
    <location>
        <begin position="41"/>
        <end position="50"/>
    </location>
</feature>
<keyword evidence="3" id="KW-1185">Reference proteome</keyword>
<organism evidence="2 3">
    <name type="scientific">Setomelanomma holmii</name>
    <dbReference type="NCBI Taxonomy" id="210430"/>
    <lineage>
        <taxon>Eukaryota</taxon>
        <taxon>Fungi</taxon>
        <taxon>Dikarya</taxon>
        <taxon>Ascomycota</taxon>
        <taxon>Pezizomycotina</taxon>
        <taxon>Dothideomycetes</taxon>
        <taxon>Pleosporomycetidae</taxon>
        <taxon>Pleosporales</taxon>
        <taxon>Pleosporineae</taxon>
        <taxon>Phaeosphaeriaceae</taxon>
        <taxon>Setomelanomma</taxon>
    </lineage>
</organism>